<feature type="domain" description="Hydantoinase/oxoprolinase N-terminal" evidence="2">
    <location>
        <begin position="5"/>
        <end position="180"/>
    </location>
</feature>
<feature type="domain" description="Hydantoinase A/oxoprolinase" evidence="1">
    <location>
        <begin position="202"/>
        <end position="487"/>
    </location>
</feature>
<protein>
    <submittedName>
        <fullName evidence="4">Hydantoinase/oxoprolinase family protein</fullName>
    </submittedName>
</protein>
<dbReference type="InterPro" id="IPR049517">
    <property type="entry name" value="ACX-like_C"/>
</dbReference>
<gene>
    <name evidence="4" type="ORF">GXW71_20195</name>
</gene>
<dbReference type="Proteomes" id="UP001196870">
    <property type="component" value="Unassembled WGS sequence"/>
</dbReference>
<dbReference type="InterPro" id="IPR002821">
    <property type="entry name" value="Hydantoinase_A"/>
</dbReference>
<sequence length="683" mass="71043">MRYWIGIDTGGTFTDVVLAEMATGRHRFLKVPSNPADPAEAVLRGLDEILAEEGATGAEVGAIALGTTLATNAVLEGKTGRAALLATAGFADLLDLGRQRRPHLYNLDIAKPRPAVAERDRIEVRERLDAAGAVVLALDEAALEAALRGIDAGVQAVAICLLHSYRNPIHEERAAALLRRVRPGVHVCLSSEISPEFREYERSATTAVNAALMPVMHGYLARFRDGMRARGLRGEPVVMQSSGGLVSTATLQRRPVNTFLSGPAGGVIGAAMVGEAAGITDLVTFDIGGTSTDVCLVKAGRPARSGLQEMAGQPVRAACIDLHTIGAGGGSLAWVDAGGLPKVGPQSAGSVPGPACYGKGGSRPTVTDANMVLGRLNSVALLDGRMPVFPDRARAAIEQHMAAPLGMDVVRAAAGILEIANVNMTGAVRVISVEKGEDPRRCALFAFGGGGPLHAAEVAEAMGMRRVLVPAHPGLMSAIGLLAADIRGDFGLTCLAPAGPEGLPQVRAAFADLGARRDAWAAAEGVDAAALRIEHALDLRYRGQSSELVLPLSAVPDAAGLAACVEVFHRQHADRFGYAMPHRAVEVVTARLVAVAARQAPPVERSASASEPPPPAHREVWFRATGFVRTPVLHRATLGPGAVVAGPAVIEQMDTTTIVPPGWTARADAQGNLLLDHDAGEPA</sequence>
<keyword evidence="5" id="KW-1185">Reference proteome</keyword>
<evidence type="ECO:0000259" key="1">
    <source>
        <dbReference type="Pfam" id="PF01968"/>
    </source>
</evidence>
<dbReference type="RefSeq" id="WP_211854428.1">
    <property type="nucleotide sequence ID" value="NZ_JAAGBB010000025.1"/>
</dbReference>
<name>A0ABS5F2E8_9PROT</name>
<accession>A0ABS5F2E8</accession>
<dbReference type="InterPro" id="IPR045079">
    <property type="entry name" value="Oxoprolinase-like"/>
</dbReference>
<dbReference type="Pfam" id="PF19278">
    <property type="entry name" value="Hydant_A_C"/>
    <property type="match status" value="1"/>
</dbReference>
<evidence type="ECO:0000313" key="5">
    <source>
        <dbReference type="Proteomes" id="UP001196870"/>
    </source>
</evidence>
<organism evidence="4 5">
    <name type="scientific">Plastoroseomonas hellenica</name>
    <dbReference type="NCBI Taxonomy" id="2687306"/>
    <lineage>
        <taxon>Bacteria</taxon>
        <taxon>Pseudomonadati</taxon>
        <taxon>Pseudomonadota</taxon>
        <taxon>Alphaproteobacteria</taxon>
        <taxon>Acetobacterales</taxon>
        <taxon>Acetobacteraceae</taxon>
        <taxon>Plastoroseomonas</taxon>
    </lineage>
</organism>
<dbReference type="EMBL" id="JAAGBB010000025">
    <property type="protein sequence ID" value="MBR0666691.1"/>
    <property type="molecule type" value="Genomic_DNA"/>
</dbReference>
<dbReference type="Pfam" id="PF01968">
    <property type="entry name" value="Hydantoinase_A"/>
    <property type="match status" value="1"/>
</dbReference>
<dbReference type="Pfam" id="PF05378">
    <property type="entry name" value="Hydant_A_N"/>
    <property type="match status" value="1"/>
</dbReference>
<evidence type="ECO:0000313" key="4">
    <source>
        <dbReference type="EMBL" id="MBR0666691.1"/>
    </source>
</evidence>
<dbReference type="PANTHER" id="PTHR11365:SF23">
    <property type="entry name" value="HYPOTHETICAL 5-OXOPROLINASE (EUROFUNG)-RELATED"/>
    <property type="match status" value="1"/>
</dbReference>
<dbReference type="SUPFAM" id="SSF53067">
    <property type="entry name" value="Actin-like ATPase domain"/>
    <property type="match status" value="1"/>
</dbReference>
<dbReference type="PANTHER" id="PTHR11365">
    <property type="entry name" value="5-OXOPROLINASE RELATED"/>
    <property type="match status" value="1"/>
</dbReference>
<dbReference type="InterPro" id="IPR008040">
    <property type="entry name" value="Hydant_A_N"/>
</dbReference>
<evidence type="ECO:0000259" key="2">
    <source>
        <dbReference type="Pfam" id="PF05378"/>
    </source>
</evidence>
<feature type="domain" description="Acetophenone carboxylase-like C-terminal" evidence="3">
    <location>
        <begin position="505"/>
        <end position="669"/>
    </location>
</feature>
<evidence type="ECO:0000259" key="3">
    <source>
        <dbReference type="Pfam" id="PF19278"/>
    </source>
</evidence>
<dbReference type="InterPro" id="IPR043129">
    <property type="entry name" value="ATPase_NBD"/>
</dbReference>
<reference evidence="5" key="1">
    <citation type="journal article" date="2021" name="Syst. Appl. Microbiol.">
        <title>Roseomonas hellenica sp. nov., isolated from roots of wild-growing Alkanna tinctoria.</title>
        <authorList>
            <person name="Rat A."/>
            <person name="Naranjo H.D."/>
            <person name="Lebbe L."/>
            <person name="Cnockaert M."/>
            <person name="Krigas N."/>
            <person name="Grigoriadou K."/>
            <person name="Maloupa E."/>
            <person name="Willems A."/>
        </authorList>
    </citation>
    <scope>NUCLEOTIDE SEQUENCE [LARGE SCALE GENOMIC DNA]</scope>
    <source>
        <strain evidence="5">LMG 31523</strain>
    </source>
</reference>
<comment type="caution">
    <text evidence="4">The sequence shown here is derived from an EMBL/GenBank/DDBJ whole genome shotgun (WGS) entry which is preliminary data.</text>
</comment>
<proteinExistence type="predicted"/>